<reference evidence="2 3" key="1">
    <citation type="journal article" date="2015" name="Genome Announc.">
        <title>Expanding the biotechnology potential of lactobacilli through comparative genomics of 213 strains and associated genera.</title>
        <authorList>
            <person name="Sun Z."/>
            <person name="Harris H.M."/>
            <person name="McCann A."/>
            <person name="Guo C."/>
            <person name="Argimon S."/>
            <person name="Zhang W."/>
            <person name="Yang X."/>
            <person name="Jeffery I.B."/>
            <person name="Cooney J.C."/>
            <person name="Kagawa T.F."/>
            <person name="Liu W."/>
            <person name="Song Y."/>
            <person name="Salvetti E."/>
            <person name="Wrobel A."/>
            <person name="Rasinkangas P."/>
            <person name="Parkhill J."/>
            <person name="Rea M.C."/>
            <person name="O'Sullivan O."/>
            <person name="Ritari J."/>
            <person name="Douillard F.P."/>
            <person name="Paul Ross R."/>
            <person name="Yang R."/>
            <person name="Briner A.E."/>
            <person name="Felis G.E."/>
            <person name="de Vos W.M."/>
            <person name="Barrangou R."/>
            <person name="Klaenhammer T.R."/>
            <person name="Caufield P.W."/>
            <person name="Cui Y."/>
            <person name="Zhang H."/>
            <person name="O'Toole P.W."/>
        </authorList>
    </citation>
    <scope>NUCLEOTIDE SEQUENCE [LARGE SCALE GENOMIC DNA]</scope>
    <source>
        <strain evidence="2 3">DSM 23365</strain>
    </source>
</reference>
<evidence type="ECO:0000256" key="1">
    <source>
        <dbReference type="SAM" id="Coils"/>
    </source>
</evidence>
<name>A0A0R2FFJ8_9LACO</name>
<evidence type="ECO:0000313" key="3">
    <source>
        <dbReference type="Proteomes" id="UP000051442"/>
    </source>
</evidence>
<keyword evidence="1" id="KW-0175">Coiled coil</keyword>
<protein>
    <submittedName>
        <fullName evidence="2">Uncharacterized protein</fullName>
    </submittedName>
</protein>
<evidence type="ECO:0000313" key="2">
    <source>
        <dbReference type="EMBL" id="KRN23834.1"/>
    </source>
</evidence>
<dbReference type="Proteomes" id="UP000051442">
    <property type="component" value="Unassembled WGS sequence"/>
</dbReference>
<comment type="caution">
    <text evidence="2">The sequence shown here is derived from an EMBL/GenBank/DDBJ whole genome shotgun (WGS) entry which is preliminary data.</text>
</comment>
<dbReference type="STRING" id="1423804.FD14_GL000587"/>
<sequence length="86" mass="9706">MKNKKYFYSNYTGMSPVLLQKPLTANEKNDIANDLLALEDLIEQYTNRLAGAAQTTETGQPDYQALADHLKTARTELVNVQRGLFK</sequence>
<feature type="coiled-coil region" evidence="1">
    <location>
        <begin position="28"/>
        <end position="55"/>
    </location>
</feature>
<dbReference type="EMBL" id="AYZM01000087">
    <property type="protein sequence ID" value="KRN23834.1"/>
    <property type="molecule type" value="Genomic_DNA"/>
</dbReference>
<accession>A0A0R2FFJ8</accession>
<organism evidence="2 3">
    <name type="scientific">Secundilactobacillus similis DSM 23365 = JCM 2765</name>
    <dbReference type="NCBI Taxonomy" id="1423804"/>
    <lineage>
        <taxon>Bacteria</taxon>
        <taxon>Bacillati</taxon>
        <taxon>Bacillota</taxon>
        <taxon>Bacilli</taxon>
        <taxon>Lactobacillales</taxon>
        <taxon>Lactobacillaceae</taxon>
        <taxon>Secundilactobacillus</taxon>
    </lineage>
</organism>
<keyword evidence="3" id="KW-1185">Reference proteome</keyword>
<dbReference type="AlphaFoldDB" id="A0A0R2FFJ8"/>
<dbReference type="PATRIC" id="fig|1423804.4.peg.632"/>
<gene>
    <name evidence="2" type="ORF">FD14_GL000587</name>
</gene>
<proteinExistence type="predicted"/>